<evidence type="ECO:0000259" key="9">
    <source>
        <dbReference type="Pfam" id="PF12821"/>
    </source>
</evidence>
<dbReference type="InterPro" id="IPR024528">
    <property type="entry name" value="ThrE_2"/>
</dbReference>
<feature type="transmembrane region" description="Helical" evidence="8">
    <location>
        <begin position="52"/>
        <end position="71"/>
    </location>
</feature>
<dbReference type="Pfam" id="PF12821">
    <property type="entry name" value="ThrE_2"/>
    <property type="match status" value="1"/>
</dbReference>
<organism evidence="10 11">
    <name type="scientific">Geotoga petraea</name>
    <dbReference type="NCBI Taxonomy" id="28234"/>
    <lineage>
        <taxon>Bacteria</taxon>
        <taxon>Thermotogati</taxon>
        <taxon>Thermotogota</taxon>
        <taxon>Thermotogae</taxon>
        <taxon>Petrotogales</taxon>
        <taxon>Petrotogaceae</taxon>
        <taxon>Geotoga</taxon>
    </lineage>
</organism>
<keyword evidence="2" id="KW-1003">Cell membrane</keyword>
<keyword evidence="3" id="KW-0997">Cell inner membrane</keyword>
<reference evidence="10 11" key="1">
    <citation type="submission" date="2016-10" db="EMBL/GenBank/DDBJ databases">
        <authorList>
            <person name="de Groot N.N."/>
        </authorList>
    </citation>
    <scope>NUCLEOTIDE SEQUENCE [LARGE SCALE GENOMIC DNA]</scope>
    <source>
        <strain evidence="10 11">WG14</strain>
    </source>
</reference>
<dbReference type="EMBL" id="FMYV01000003">
    <property type="protein sequence ID" value="SDC35416.1"/>
    <property type="molecule type" value="Genomic_DNA"/>
</dbReference>
<dbReference type="GO" id="GO:0005886">
    <property type="term" value="C:plasma membrane"/>
    <property type="evidence" value="ECO:0007669"/>
    <property type="project" value="UniProtKB-SubCell"/>
</dbReference>
<dbReference type="RefSeq" id="WP_091403179.1">
    <property type="nucleotide sequence ID" value="NZ_FMYV01000003.1"/>
</dbReference>
<feature type="transmembrane region" description="Helical" evidence="8">
    <location>
        <begin position="112"/>
        <end position="135"/>
    </location>
</feature>
<evidence type="ECO:0000313" key="10">
    <source>
        <dbReference type="EMBL" id="SDC35416.1"/>
    </source>
</evidence>
<evidence type="ECO:0000313" key="11">
    <source>
        <dbReference type="Proteomes" id="UP000199322"/>
    </source>
</evidence>
<feature type="domain" description="Threonine/Serine exporter ThrE" evidence="9">
    <location>
        <begin position="5"/>
        <end position="130"/>
    </location>
</feature>
<feature type="transmembrane region" description="Helical" evidence="8">
    <location>
        <begin position="26"/>
        <end position="45"/>
    </location>
</feature>
<dbReference type="InterPro" id="IPR050539">
    <property type="entry name" value="ThrE_Dicarb/AminoAcid_Exp"/>
</dbReference>
<comment type="subcellular location">
    <subcellularLocation>
        <location evidence="1">Cell membrane</location>
        <topology evidence="1">Multi-pass membrane protein</topology>
    </subcellularLocation>
</comment>
<proteinExistence type="inferred from homology"/>
<evidence type="ECO:0000256" key="1">
    <source>
        <dbReference type="ARBA" id="ARBA00004651"/>
    </source>
</evidence>
<accession>A0A1G6KYH6</accession>
<dbReference type="Proteomes" id="UP000199322">
    <property type="component" value="Unassembled WGS sequence"/>
</dbReference>
<protein>
    <submittedName>
        <fullName evidence="10">Uncharacterized membrane protein YjjB, DUF3815 family</fullName>
    </submittedName>
</protein>
<dbReference type="STRING" id="28234.SAMN04488588_0918"/>
<dbReference type="GO" id="GO:0015744">
    <property type="term" value="P:succinate transport"/>
    <property type="evidence" value="ECO:0007669"/>
    <property type="project" value="TreeGrafter"/>
</dbReference>
<evidence type="ECO:0000256" key="3">
    <source>
        <dbReference type="ARBA" id="ARBA00022519"/>
    </source>
</evidence>
<evidence type="ECO:0000256" key="7">
    <source>
        <dbReference type="ARBA" id="ARBA00034125"/>
    </source>
</evidence>
<sequence length="142" mass="15667">MLLRIFFSFFATGGFAVIFKTPKKSIFFAALTGAIGWTLYELVNLKFGYESAIIISSLSIGLLSYFFSYILNTNVHPFIAAGIIPLVPGAPAFFTFQSFIEGNLDTASRYAYETFVGAFGIVIGIAISTAFTNLWERKKLLD</sequence>
<keyword evidence="4 8" id="KW-0812">Transmembrane</keyword>
<feature type="transmembrane region" description="Helical" evidence="8">
    <location>
        <begin position="77"/>
        <end position="100"/>
    </location>
</feature>
<comment type="similarity">
    <text evidence="7">Belongs to the ThrE exporter (TC 2.A.79) family.</text>
</comment>
<evidence type="ECO:0000256" key="8">
    <source>
        <dbReference type="SAM" id="Phobius"/>
    </source>
</evidence>
<keyword evidence="11" id="KW-1185">Reference proteome</keyword>
<gene>
    <name evidence="10" type="ORF">SAMN04488588_0918</name>
</gene>
<evidence type="ECO:0000256" key="2">
    <source>
        <dbReference type="ARBA" id="ARBA00022475"/>
    </source>
</evidence>
<dbReference type="PANTHER" id="PTHR34390">
    <property type="entry name" value="UPF0442 PROTEIN YJJB-RELATED"/>
    <property type="match status" value="1"/>
</dbReference>
<name>A0A1G6KYH6_9BACT</name>
<keyword evidence="5 8" id="KW-1133">Transmembrane helix</keyword>
<dbReference type="PANTHER" id="PTHR34390:SF1">
    <property type="entry name" value="SUCCINATE TRANSPORTER SUBUNIT YJJB-RELATED"/>
    <property type="match status" value="1"/>
</dbReference>
<evidence type="ECO:0000256" key="4">
    <source>
        <dbReference type="ARBA" id="ARBA00022692"/>
    </source>
</evidence>
<evidence type="ECO:0000256" key="6">
    <source>
        <dbReference type="ARBA" id="ARBA00023136"/>
    </source>
</evidence>
<dbReference type="AlphaFoldDB" id="A0A1G6KYH6"/>
<evidence type="ECO:0000256" key="5">
    <source>
        <dbReference type="ARBA" id="ARBA00022989"/>
    </source>
</evidence>
<keyword evidence="6 8" id="KW-0472">Membrane</keyword>